<dbReference type="STRING" id="274537.BIU88_02165"/>
<accession>A0A1D8CVY9</accession>
<sequence length="75" mass="7621">MAQETTSNFAQSLNDLMGAVGKIGQMQVDLLSSVLNSAVSAIEPMSKTASELVGNVANTATQAVQGVVSAIAPKK</sequence>
<keyword evidence="2" id="KW-1185">Reference proteome</keyword>
<dbReference type="RefSeq" id="WP_069808780.1">
    <property type="nucleotide sequence ID" value="NZ_CP017305.1"/>
</dbReference>
<dbReference type="AlphaFoldDB" id="A0A1D8CVY9"/>
<dbReference type="Proteomes" id="UP000095185">
    <property type="component" value="Chromosome"/>
</dbReference>
<organism evidence="1 2">
    <name type="scientific">Chlorobaculum limnaeum</name>
    <dbReference type="NCBI Taxonomy" id="274537"/>
    <lineage>
        <taxon>Bacteria</taxon>
        <taxon>Pseudomonadati</taxon>
        <taxon>Chlorobiota</taxon>
        <taxon>Chlorobiia</taxon>
        <taxon>Chlorobiales</taxon>
        <taxon>Chlorobiaceae</taxon>
        <taxon>Chlorobaculum</taxon>
    </lineage>
</organism>
<dbReference type="EMBL" id="CP017305">
    <property type="protein sequence ID" value="AOS83052.1"/>
    <property type="molecule type" value="Genomic_DNA"/>
</dbReference>
<dbReference type="OrthoDB" id="595389at2"/>
<name>A0A1D8CVY9_CHLLM</name>
<proteinExistence type="predicted"/>
<evidence type="ECO:0000313" key="1">
    <source>
        <dbReference type="EMBL" id="AOS83052.1"/>
    </source>
</evidence>
<dbReference type="KEGG" id="clz:BIU88_02165"/>
<reference evidence="1" key="1">
    <citation type="submission" date="2016-09" db="EMBL/GenBank/DDBJ databases">
        <title>Genome sequence of Chlorobaculum limnaeum.</title>
        <authorList>
            <person name="Liu Z."/>
            <person name="Tank M."/>
            <person name="Bryant D.A."/>
        </authorList>
    </citation>
    <scope>NUCLEOTIDE SEQUENCE [LARGE SCALE GENOMIC DNA]</scope>
    <source>
        <strain evidence="1">DSM 1677</strain>
    </source>
</reference>
<evidence type="ECO:0000313" key="2">
    <source>
        <dbReference type="Proteomes" id="UP000095185"/>
    </source>
</evidence>
<gene>
    <name evidence="1" type="ORF">BIU88_02165</name>
</gene>
<evidence type="ECO:0008006" key="3">
    <source>
        <dbReference type="Google" id="ProtNLM"/>
    </source>
</evidence>
<protein>
    <recommendedName>
        <fullName evidence="3">Chlorosome envelope protein B</fullName>
    </recommendedName>
</protein>